<comment type="caution">
    <text evidence="6">The sequence shown here is derived from an EMBL/GenBank/DDBJ whole genome shotgun (WGS) entry which is preliminary data.</text>
</comment>
<dbReference type="SUPFAM" id="SSF53474">
    <property type="entry name" value="alpha/beta-Hydrolases"/>
    <property type="match status" value="1"/>
</dbReference>
<evidence type="ECO:0000256" key="1">
    <source>
        <dbReference type="ARBA" id="ARBA00005964"/>
    </source>
</evidence>
<dbReference type="PANTHER" id="PTHR11559">
    <property type="entry name" value="CARBOXYLESTERASE"/>
    <property type="match status" value="1"/>
</dbReference>
<evidence type="ECO:0000313" key="6">
    <source>
        <dbReference type="EMBL" id="MFC4533051.1"/>
    </source>
</evidence>
<reference evidence="7" key="1">
    <citation type="journal article" date="2019" name="Int. J. Syst. Evol. Microbiol.">
        <title>The Global Catalogue of Microorganisms (GCM) 10K type strain sequencing project: providing services to taxonomists for standard genome sequencing and annotation.</title>
        <authorList>
            <consortium name="The Broad Institute Genomics Platform"/>
            <consortium name="The Broad Institute Genome Sequencing Center for Infectious Disease"/>
            <person name="Wu L."/>
            <person name="Ma J."/>
        </authorList>
    </citation>
    <scope>NUCLEOTIDE SEQUENCE [LARGE SCALE GENOMIC DNA]</scope>
    <source>
        <strain evidence="7">CGMCC 4.7132</strain>
    </source>
</reference>
<protein>
    <recommendedName>
        <fullName evidence="3">Carboxylic ester hydrolase</fullName>
        <ecNumber evidence="3">3.1.1.-</ecNumber>
    </recommendedName>
</protein>
<dbReference type="Proteomes" id="UP001596004">
    <property type="component" value="Unassembled WGS sequence"/>
</dbReference>
<accession>A0ABV9CIL0</accession>
<dbReference type="Gene3D" id="3.40.50.1820">
    <property type="entry name" value="alpha/beta hydrolase"/>
    <property type="match status" value="1"/>
</dbReference>
<dbReference type="InterPro" id="IPR002018">
    <property type="entry name" value="CarbesteraseB"/>
</dbReference>
<evidence type="ECO:0000313" key="7">
    <source>
        <dbReference type="Proteomes" id="UP001596004"/>
    </source>
</evidence>
<evidence type="ECO:0000256" key="3">
    <source>
        <dbReference type="RuleBase" id="RU361235"/>
    </source>
</evidence>
<name>A0ABV9CIL0_9ACTN</name>
<dbReference type="InterPro" id="IPR029058">
    <property type="entry name" value="AB_hydrolase_fold"/>
</dbReference>
<dbReference type="EMBL" id="JBHSFP010000013">
    <property type="protein sequence ID" value="MFC4533051.1"/>
    <property type="molecule type" value="Genomic_DNA"/>
</dbReference>
<proteinExistence type="inferred from homology"/>
<feature type="domain" description="Carboxylesterase type B" evidence="5">
    <location>
        <begin position="13"/>
        <end position="464"/>
    </location>
</feature>
<gene>
    <name evidence="6" type="ORF">ACFO60_19915</name>
</gene>
<feature type="region of interest" description="Disordered" evidence="4">
    <location>
        <begin position="1"/>
        <end position="22"/>
    </location>
</feature>
<dbReference type="InterPro" id="IPR050309">
    <property type="entry name" value="Type-B_Carboxylest/Lipase"/>
</dbReference>
<keyword evidence="2 3" id="KW-0378">Hydrolase</keyword>
<evidence type="ECO:0000256" key="2">
    <source>
        <dbReference type="ARBA" id="ARBA00022801"/>
    </source>
</evidence>
<evidence type="ECO:0000259" key="5">
    <source>
        <dbReference type="Pfam" id="PF00135"/>
    </source>
</evidence>
<sequence>MAATASSKPSESEPEVRTTAGVLRGGREAGLAVFRGIPFAEPPVGALRFAAPQPVRGWDGVRPAVAYGPPPPQSGVLGVSQGAAGDDWLTLNVWTPRPDPAAGLPVMVWIPGGAYAIGDSGRPEYEAGHLAGSGTVVVTLNYRLGIEGFAQIGGAPANRGLLDQVAALQWVRDNIRGFGGDPDQVTVFGESAGGGSVAALLAMPRAAGLFRRAIAQSVPGTFFSSELAADIAAACAAELGVRPTVSGLSAVAPARLPGAGDAVHAKMVQWRERWGQITHRGIPFAPVVDGDVLPATPWQALANGAARDVDLLVGHTRDEHRLFSLIDGVLGQVTHEQTEIALHMLAPGPDGARRYREAFPAAADEELYELVNADWLFRMPSLHLAEAQIAGGGKAHLYELTWPAPGLGGALGACHGLDVPLVFGNLGSGQPAMLIGDPPSTAAEELSARIRGAWTAFAAHGDPGWPPYDAGRRLAQLFDTPSMVTAYPEETSRLLWRDHAFPALPLLAPVARADAAVIP</sequence>
<keyword evidence="7" id="KW-1185">Reference proteome</keyword>
<organism evidence="6 7">
    <name type="scientific">Sphaerisporangium dianthi</name>
    <dbReference type="NCBI Taxonomy" id="1436120"/>
    <lineage>
        <taxon>Bacteria</taxon>
        <taxon>Bacillati</taxon>
        <taxon>Actinomycetota</taxon>
        <taxon>Actinomycetes</taxon>
        <taxon>Streptosporangiales</taxon>
        <taxon>Streptosporangiaceae</taxon>
        <taxon>Sphaerisporangium</taxon>
    </lineage>
</organism>
<evidence type="ECO:0000256" key="4">
    <source>
        <dbReference type="SAM" id="MobiDB-lite"/>
    </source>
</evidence>
<comment type="similarity">
    <text evidence="1 3">Belongs to the type-B carboxylesterase/lipase family.</text>
</comment>
<dbReference type="RefSeq" id="WP_380842061.1">
    <property type="nucleotide sequence ID" value="NZ_JBHSFP010000013.1"/>
</dbReference>
<dbReference type="EC" id="3.1.1.-" evidence="3"/>
<dbReference type="InterPro" id="IPR019826">
    <property type="entry name" value="Carboxylesterase_B_AS"/>
</dbReference>
<dbReference type="PROSITE" id="PS00122">
    <property type="entry name" value="CARBOXYLESTERASE_B_1"/>
    <property type="match status" value="1"/>
</dbReference>
<dbReference type="Pfam" id="PF00135">
    <property type="entry name" value="COesterase"/>
    <property type="match status" value="1"/>
</dbReference>